<protein>
    <recommendedName>
        <fullName evidence="6">Peptidase</fullName>
    </recommendedName>
</protein>
<sequence>MTPRLLLVAALCAGTFGTAFAEAPKTMGELTRSLVAQPGFIDVWRDTENGRVLLSVANLDTPFLLLVSLPYGLGSNDVGLDRGLQGEPRIVRFEKRGARLLLVQENTRFVASSPDADERASAVEAFAGAVLWSGDILASDGGRHLVDFSSFLQADRHGIGARLSQAKQGSYKVDDKRSAVLAEQAKSFPDNTELEAMLTFEGPGTAEFVRQVAADPASLTMRQHVSLVRLPDGAFQRRAYDPYSGGFDTGYTDFGTPIGASIDVRWQARFRLEKTDPLAASSTVKKPIVFYVDRGAPEPVRSALLEGAGWWASAFEKAGFKDAYRVELLPAGVDPMDARYNVIQWVHRATRGWSYGMTTLDPRSGEIIKGVVTLGSQRVRQDILIAESLLAPFGKNGASKEKLAEQMALARLRQLAAHEVGHTLGFAHNFAASRNGTGSVMDYPHPMVAMTAAGAIDIGNAYGVGVGAWDDYIVRHAYAQFEPKDEAGALAQLRQQARAKGFEYVSDGDSRAAGSSHPNGLLWDFGGNSIQTYDKLMAVRQRALTGFSIDVLPDGRQAGELEARLVPLYLLHRYQLEAVARLVGGGEFEYSTSADVRSGATRGGVRAVPPGQQRQALERLAASLSAESLALPANVLDLMTPPAMGFERNREYFGTRMNSVFDAMSAVEAAAAQTCTYLFDASRFNRLAWQHARDPKQPGVQEALDLVLSRSWKRAAVAQSVPAGEAVQMAANWVVLDAMLKLAASSELHPGVAAQVRQQSADFAQWLAAHPAKGASGQSRKQAADLIRRWLADPAKVELRALPAIPPGAPI</sequence>
<gene>
    <name evidence="4" type="ORF">CR105_20985</name>
</gene>
<proteinExistence type="predicted"/>
<dbReference type="EMBL" id="PDOC01000017">
    <property type="protein sequence ID" value="PIL43039.1"/>
    <property type="molecule type" value="Genomic_DNA"/>
</dbReference>
<reference evidence="4 5" key="1">
    <citation type="submission" date="2017-10" db="EMBL/GenBank/DDBJ databases">
        <title>Massilia psychrophilum sp. nov., a novel purple-pigmented bacterium isolated from Tianshan glacier, Xinjiang Municipality, China.</title>
        <authorList>
            <person name="Wang H."/>
        </authorList>
    </citation>
    <scope>NUCLEOTIDE SEQUENCE [LARGE SCALE GENOMIC DNA]</scope>
    <source>
        <strain evidence="4 5">JCM 30074</strain>
    </source>
</reference>
<dbReference type="InterPro" id="IPR033413">
    <property type="entry name" value="DUF5117"/>
</dbReference>
<evidence type="ECO:0000313" key="5">
    <source>
        <dbReference type="Proteomes" id="UP000230390"/>
    </source>
</evidence>
<dbReference type="Pfam" id="PF16313">
    <property type="entry name" value="DUF4953"/>
    <property type="match status" value="1"/>
</dbReference>
<dbReference type="CDD" id="cd04276">
    <property type="entry name" value="ZnMc_MMP_like_2"/>
    <property type="match status" value="1"/>
</dbReference>
<feature type="domain" description="EcxA zinc-binding" evidence="2">
    <location>
        <begin position="401"/>
        <end position="714"/>
    </location>
</feature>
<dbReference type="AlphaFoldDB" id="A0A2G8TAN1"/>
<evidence type="ECO:0000259" key="2">
    <source>
        <dbReference type="Pfam" id="PF16313"/>
    </source>
</evidence>
<feature type="chain" id="PRO_5013883369" description="Peptidase" evidence="1">
    <location>
        <begin position="22"/>
        <end position="811"/>
    </location>
</feature>
<keyword evidence="1" id="KW-0732">Signal</keyword>
<accession>A0A2G8TAN1</accession>
<organism evidence="4 5">
    <name type="scientific">Massilia eurypsychrophila</name>
    <dbReference type="NCBI Taxonomy" id="1485217"/>
    <lineage>
        <taxon>Bacteria</taxon>
        <taxon>Pseudomonadati</taxon>
        <taxon>Pseudomonadota</taxon>
        <taxon>Betaproteobacteria</taxon>
        <taxon>Burkholderiales</taxon>
        <taxon>Oxalobacteraceae</taxon>
        <taxon>Telluria group</taxon>
        <taxon>Massilia</taxon>
    </lineage>
</organism>
<evidence type="ECO:0000259" key="3">
    <source>
        <dbReference type="Pfam" id="PF17148"/>
    </source>
</evidence>
<dbReference type="PANTHER" id="PTHR38478:SF1">
    <property type="entry name" value="ZINC DEPENDENT METALLOPROTEASE DOMAIN LIPOPROTEIN"/>
    <property type="match status" value="1"/>
</dbReference>
<dbReference type="SUPFAM" id="SSF55486">
    <property type="entry name" value="Metalloproteases ('zincins'), catalytic domain"/>
    <property type="match status" value="1"/>
</dbReference>
<evidence type="ECO:0008006" key="6">
    <source>
        <dbReference type="Google" id="ProtNLM"/>
    </source>
</evidence>
<dbReference type="PANTHER" id="PTHR38478">
    <property type="entry name" value="PEPTIDASE M1A AND M12B"/>
    <property type="match status" value="1"/>
</dbReference>
<keyword evidence="5" id="KW-1185">Reference proteome</keyword>
<dbReference type="InterPro" id="IPR034032">
    <property type="entry name" value="Zn_MMP-like_bac"/>
</dbReference>
<evidence type="ECO:0000256" key="1">
    <source>
        <dbReference type="SAM" id="SignalP"/>
    </source>
</evidence>
<dbReference type="Pfam" id="PF17148">
    <property type="entry name" value="DUF5117"/>
    <property type="match status" value="1"/>
</dbReference>
<dbReference type="Proteomes" id="UP000230390">
    <property type="component" value="Unassembled WGS sequence"/>
</dbReference>
<feature type="domain" description="DUF5117" evidence="3">
    <location>
        <begin position="85"/>
        <end position="274"/>
    </location>
</feature>
<dbReference type="InterPro" id="IPR032534">
    <property type="entry name" value="EcxA_zinc-bd"/>
</dbReference>
<feature type="signal peptide" evidence="1">
    <location>
        <begin position="1"/>
        <end position="21"/>
    </location>
</feature>
<dbReference type="RefSeq" id="WP_099791830.1">
    <property type="nucleotide sequence ID" value="NZ_JBHLYV010000097.1"/>
</dbReference>
<name>A0A2G8TAN1_9BURK</name>
<comment type="caution">
    <text evidence="4">The sequence shown here is derived from an EMBL/GenBank/DDBJ whole genome shotgun (WGS) entry which is preliminary data.</text>
</comment>
<dbReference type="OrthoDB" id="9776599at2"/>
<evidence type="ECO:0000313" key="4">
    <source>
        <dbReference type="EMBL" id="PIL43039.1"/>
    </source>
</evidence>